<dbReference type="InterPro" id="IPR036514">
    <property type="entry name" value="SGNH_hydro_sf"/>
</dbReference>
<comment type="caution">
    <text evidence="2">The sequence shown here is derived from an EMBL/GenBank/DDBJ whole genome shotgun (WGS) entry which is preliminary data.</text>
</comment>
<name>A0ABT6CD82_9MICO</name>
<dbReference type="InterPro" id="IPR037460">
    <property type="entry name" value="SEST-like"/>
</dbReference>
<dbReference type="RefSeq" id="WP_277193228.1">
    <property type="nucleotide sequence ID" value="NZ_JAROAV010000044.1"/>
</dbReference>
<dbReference type="InterPro" id="IPR013830">
    <property type="entry name" value="SGNH_hydro"/>
</dbReference>
<dbReference type="SUPFAM" id="SSF52266">
    <property type="entry name" value="SGNH hydrolase"/>
    <property type="match status" value="1"/>
</dbReference>
<dbReference type="Pfam" id="PF13472">
    <property type="entry name" value="Lipase_GDSL_2"/>
    <property type="match status" value="1"/>
</dbReference>
<dbReference type="PANTHER" id="PTHR37981:SF1">
    <property type="entry name" value="SGNH HYDROLASE-TYPE ESTERASE DOMAIN-CONTAINING PROTEIN"/>
    <property type="match status" value="1"/>
</dbReference>
<dbReference type="CDD" id="cd01823">
    <property type="entry name" value="SEST_like"/>
    <property type="match status" value="1"/>
</dbReference>
<keyword evidence="3" id="KW-1185">Reference proteome</keyword>
<protein>
    <submittedName>
        <fullName evidence="2">SGNH/GDSL hydrolase family protein</fullName>
    </submittedName>
</protein>
<evidence type="ECO:0000313" key="3">
    <source>
        <dbReference type="Proteomes" id="UP001528912"/>
    </source>
</evidence>
<evidence type="ECO:0000259" key="1">
    <source>
        <dbReference type="Pfam" id="PF13472"/>
    </source>
</evidence>
<dbReference type="Gene3D" id="3.40.50.1110">
    <property type="entry name" value="SGNH hydrolase"/>
    <property type="match status" value="1"/>
</dbReference>
<dbReference type="EMBL" id="JAROAV010000044">
    <property type="protein sequence ID" value="MDF8265974.1"/>
    <property type="molecule type" value="Genomic_DNA"/>
</dbReference>
<dbReference type="GO" id="GO:0016787">
    <property type="term" value="F:hydrolase activity"/>
    <property type="evidence" value="ECO:0007669"/>
    <property type="project" value="UniProtKB-KW"/>
</dbReference>
<accession>A0ABT6CD82</accession>
<evidence type="ECO:0000313" key="2">
    <source>
        <dbReference type="EMBL" id="MDF8265974.1"/>
    </source>
</evidence>
<organism evidence="2 3">
    <name type="scientific">Luteipulveratus flavus</name>
    <dbReference type="NCBI Taxonomy" id="3031728"/>
    <lineage>
        <taxon>Bacteria</taxon>
        <taxon>Bacillati</taxon>
        <taxon>Actinomycetota</taxon>
        <taxon>Actinomycetes</taxon>
        <taxon>Micrococcales</taxon>
        <taxon>Dermacoccaceae</taxon>
        <taxon>Luteipulveratus</taxon>
    </lineage>
</organism>
<gene>
    <name evidence="2" type="ORF">P4R38_17135</name>
</gene>
<reference evidence="2 3" key="1">
    <citation type="submission" date="2023-03" db="EMBL/GenBank/DDBJ databases">
        <title>YIM 133296 draft genome.</title>
        <authorList>
            <person name="Xiong L."/>
        </authorList>
    </citation>
    <scope>NUCLEOTIDE SEQUENCE [LARGE SCALE GENOMIC DNA]</scope>
    <source>
        <strain evidence="2 3">YIM 133296</strain>
    </source>
</reference>
<feature type="domain" description="SGNH hydrolase-type esterase" evidence="1">
    <location>
        <begin position="7"/>
        <end position="225"/>
    </location>
</feature>
<keyword evidence="2" id="KW-0378">Hydrolase</keyword>
<dbReference type="Proteomes" id="UP001528912">
    <property type="component" value="Unassembled WGS sequence"/>
</dbReference>
<sequence length="323" mass="33960">MAIDYVALGDSYAAGAGAGDPGPDNPCLRSRGAYPVQVAAALGVDLAMQACQGATVADVVAGQLGPLAPGVTLVTVTAGGNDLGFAHVLTECAKPAWMGDSDPVIDAALTVLREDVPRRLADLYDRVRRAAPDARLVVAGYPRLFAGEDCNLLTFFSDHEMTRLNDAADELAGVIGAAAEQAGAEFVDVRTVFEGHAVCQTPEWIRGVSHPIEVSFHPTTAGHDAYARLVLERLGRPEVPEPAREPRVVQGAPTGARTRFELPDLLGEESLHGARRSGLDPDEVAALARAAPDDDAARQRLADLDAHVRSRGTPPGLTRPVHP</sequence>
<proteinExistence type="predicted"/>
<dbReference type="PANTHER" id="PTHR37981">
    <property type="entry name" value="LIPASE 2"/>
    <property type="match status" value="1"/>
</dbReference>